<protein>
    <submittedName>
        <fullName evidence="1">Uncharacterized protein</fullName>
    </submittedName>
</protein>
<sequence length="25" mass="3074">MFCSLFFVNIWFTDLKLGVWSKEFD</sequence>
<proteinExistence type="predicted"/>
<dbReference type="EMBL" id="GGEC01058645">
    <property type="protein sequence ID" value="MBX39129.1"/>
    <property type="molecule type" value="Transcribed_RNA"/>
</dbReference>
<reference evidence="1" key="1">
    <citation type="submission" date="2018-02" db="EMBL/GenBank/DDBJ databases">
        <title>Rhizophora mucronata_Transcriptome.</title>
        <authorList>
            <person name="Meera S.P."/>
            <person name="Sreeshan A."/>
            <person name="Augustine A."/>
        </authorList>
    </citation>
    <scope>NUCLEOTIDE SEQUENCE</scope>
    <source>
        <tissue evidence="1">Leaf</tissue>
    </source>
</reference>
<organism evidence="1">
    <name type="scientific">Rhizophora mucronata</name>
    <name type="common">Asiatic mangrove</name>
    <dbReference type="NCBI Taxonomy" id="61149"/>
    <lineage>
        <taxon>Eukaryota</taxon>
        <taxon>Viridiplantae</taxon>
        <taxon>Streptophyta</taxon>
        <taxon>Embryophyta</taxon>
        <taxon>Tracheophyta</taxon>
        <taxon>Spermatophyta</taxon>
        <taxon>Magnoliopsida</taxon>
        <taxon>eudicotyledons</taxon>
        <taxon>Gunneridae</taxon>
        <taxon>Pentapetalae</taxon>
        <taxon>rosids</taxon>
        <taxon>fabids</taxon>
        <taxon>Malpighiales</taxon>
        <taxon>Rhizophoraceae</taxon>
        <taxon>Rhizophora</taxon>
    </lineage>
</organism>
<name>A0A2P2N9I2_RHIMU</name>
<accession>A0A2P2N9I2</accession>
<dbReference type="AlphaFoldDB" id="A0A2P2N9I2"/>
<evidence type="ECO:0000313" key="1">
    <source>
        <dbReference type="EMBL" id="MBX39129.1"/>
    </source>
</evidence>